<evidence type="ECO:0000313" key="3">
    <source>
        <dbReference type="Proteomes" id="UP000076727"/>
    </source>
</evidence>
<gene>
    <name evidence="2" type="ORF">DAEQUDRAFT_730803</name>
</gene>
<accession>A0A165MRP3</accession>
<dbReference type="OrthoDB" id="3173670at2759"/>
<organism evidence="2 3">
    <name type="scientific">Daedalea quercina L-15889</name>
    <dbReference type="NCBI Taxonomy" id="1314783"/>
    <lineage>
        <taxon>Eukaryota</taxon>
        <taxon>Fungi</taxon>
        <taxon>Dikarya</taxon>
        <taxon>Basidiomycota</taxon>
        <taxon>Agaricomycotina</taxon>
        <taxon>Agaricomycetes</taxon>
        <taxon>Polyporales</taxon>
        <taxon>Fomitopsis</taxon>
    </lineage>
</organism>
<dbReference type="Proteomes" id="UP000076727">
    <property type="component" value="Unassembled WGS sequence"/>
</dbReference>
<feature type="region of interest" description="Disordered" evidence="1">
    <location>
        <begin position="130"/>
        <end position="158"/>
    </location>
</feature>
<dbReference type="AlphaFoldDB" id="A0A165MRP3"/>
<dbReference type="EMBL" id="KV429096">
    <property type="protein sequence ID" value="KZT66036.1"/>
    <property type="molecule type" value="Genomic_DNA"/>
</dbReference>
<proteinExistence type="predicted"/>
<keyword evidence="3" id="KW-1185">Reference proteome</keyword>
<evidence type="ECO:0000313" key="2">
    <source>
        <dbReference type="EMBL" id="KZT66036.1"/>
    </source>
</evidence>
<sequence>MPPKAQPKAYILPLKTHKLTVFLTASLSDKISSIKEDALTALKAPVLSAPNPHAEFAMNVDETADWTVPTVTSVKDFELCRAIKERGRPTGKYETLEDDMQVRNCLTNWEALYVQFRDSDGELLPVQVSTPSVLDEEDEEAELAAARKGKRKAPPEGE</sequence>
<reference evidence="2 3" key="1">
    <citation type="journal article" date="2016" name="Mol. Biol. Evol.">
        <title>Comparative Genomics of Early-Diverging Mushroom-Forming Fungi Provides Insights into the Origins of Lignocellulose Decay Capabilities.</title>
        <authorList>
            <person name="Nagy L.G."/>
            <person name="Riley R."/>
            <person name="Tritt A."/>
            <person name="Adam C."/>
            <person name="Daum C."/>
            <person name="Floudas D."/>
            <person name="Sun H."/>
            <person name="Yadav J.S."/>
            <person name="Pangilinan J."/>
            <person name="Larsson K.H."/>
            <person name="Matsuura K."/>
            <person name="Barry K."/>
            <person name="Labutti K."/>
            <person name="Kuo R."/>
            <person name="Ohm R.A."/>
            <person name="Bhattacharya S.S."/>
            <person name="Shirouzu T."/>
            <person name="Yoshinaga Y."/>
            <person name="Martin F.M."/>
            <person name="Grigoriev I.V."/>
            <person name="Hibbett D.S."/>
        </authorList>
    </citation>
    <scope>NUCLEOTIDE SEQUENCE [LARGE SCALE GENOMIC DNA]</scope>
    <source>
        <strain evidence="2 3">L-15889</strain>
    </source>
</reference>
<evidence type="ECO:0000256" key="1">
    <source>
        <dbReference type="SAM" id="MobiDB-lite"/>
    </source>
</evidence>
<protein>
    <submittedName>
        <fullName evidence="2">Uncharacterized protein</fullName>
    </submittedName>
</protein>
<name>A0A165MRP3_9APHY</name>